<evidence type="ECO:0008006" key="3">
    <source>
        <dbReference type="Google" id="ProtNLM"/>
    </source>
</evidence>
<protein>
    <recommendedName>
        <fullName evidence="3">PII-uridylyltransferase/Glutamine-synthetase adenylyltransferase domain-containing protein</fullName>
    </recommendedName>
</protein>
<dbReference type="EMBL" id="JBHPBY010000677">
    <property type="protein sequence ID" value="MFC1854004.1"/>
    <property type="molecule type" value="Genomic_DNA"/>
</dbReference>
<feature type="non-terminal residue" evidence="1">
    <location>
        <position position="688"/>
    </location>
</feature>
<evidence type="ECO:0000313" key="1">
    <source>
        <dbReference type="EMBL" id="MFC1854004.1"/>
    </source>
</evidence>
<reference evidence="1 2" key="1">
    <citation type="submission" date="2024-09" db="EMBL/GenBank/DDBJ databases">
        <title>Laminarin stimulates single cell rates of sulfate reduction while oxygen inhibits transcriptomic activity in coastal marine sediment.</title>
        <authorList>
            <person name="Lindsay M."/>
            <person name="Orcutt B."/>
            <person name="Emerson D."/>
            <person name="Stepanauskas R."/>
            <person name="D'Angelo T."/>
        </authorList>
    </citation>
    <scope>NUCLEOTIDE SEQUENCE [LARGE SCALE GENOMIC DNA]</scope>
    <source>
        <strain evidence="1">SAG AM-311-K15</strain>
    </source>
</reference>
<sequence length="688" mass="80334">MRDPFNIIKQRAEEFGNHFQKYLLFISQHREGLVDNLESKGVLDKVLLYKTAQDLSYEMDSILSSTNDRTKQLDFLATYYALQYIILNVRCLDVMRMSLLAGTPSLKAYKSFMKQIGKGFRKLSGCYMEKVLNLHFHLDKLGEFVVLGVGTRADQDDIDVGIIDSGDKYREKLNIGMGKVVQEMLKRACYLHFHISEHVGTQSYSASIEEYNQLLHTEIQDFVIINEMLNAWPIFGSWELYRQFQKDIIHRYYFHKNETILYHEGFLRGILGEIRSLRILSIKDDRLHPKEDALRIIKGIMSVSKTILNIEQIGSWDVITLLKNQSEPWREQFNALEESLIFIETFRFLYQLFICQSEDVYLVDNNDWRNLNKVALNMGYRDLGVIKASNHLLIAYHQYVEQAQKAIDQLFPWARRHLIHYSTLSKQLNQLRDKVSQPPDDSSPGPSGLHPDTNIALEFAQKLRFFRGTQFWDDILDAFLAHDGELLKRFIEDIIAMPQEEAEALIREYAHCGYFSSIPMMTILVFLSKKHTQWNCVKECHLLCSEFLKSLAQLPSAAERMVKIFNYKPILINEFFKIIPYEHVSHFVSALKSKHWDDKIESAKNRLIRLLYLHKISSRSFNRFLVKMTDKHPEAIKFLDKSEKVQVISMGILGNVEETTSFKDKKSQLGDYYDMEFMRTGILTLLGE</sequence>
<accession>A0ABV6Z6D4</accession>
<organism evidence="1 2">
    <name type="scientific">candidate division CSSED10-310 bacterium</name>
    <dbReference type="NCBI Taxonomy" id="2855610"/>
    <lineage>
        <taxon>Bacteria</taxon>
        <taxon>Bacteria division CSSED10-310</taxon>
    </lineage>
</organism>
<proteinExistence type="predicted"/>
<evidence type="ECO:0000313" key="2">
    <source>
        <dbReference type="Proteomes" id="UP001594351"/>
    </source>
</evidence>
<comment type="caution">
    <text evidence="1">The sequence shown here is derived from an EMBL/GenBank/DDBJ whole genome shotgun (WGS) entry which is preliminary data.</text>
</comment>
<name>A0ABV6Z6D4_UNCC1</name>
<keyword evidence="2" id="KW-1185">Reference proteome</keyword>
<gene>
    <name evidence="1" type="ORF">ACFL27_27785</name>
</gene>
<dbReference type="Proteomes" id="UP001594351">
    <property type="component" value="Unassembled WGS sequence"/>
</dbReference>